<dbReference type="Proteomes" id="UP000293874">
    <property type="component" value="Unassembled WGS sequence"/>
</dbReference>
<dbReference type="AlphaFoldDB" id="A0A4Q7MM53"/>
<sequence>MAKQKSPQKMQGTVGGLTYYKTKRGHLVRESGGVDKARISKDPAYKRTRENMSEFAEAGAVGKLIRQAFRSLLVSMSDGQVTSRLVSALFSIIKTDLINDRGARRVAAGDLSLLEGFEFNVNAVLANTLYSSYAATIDRATGQLGIEFPPFVPEKLISAHASATHFKIISAAAAIDFVNTKFEVKEVSTGEIALGETPTEAISLQNTLPANSEHPLLLLLGIEFYQETNGKMYLLKDKSFNAFSLIKVDVPAPFNP</sequence>
<name>A0A4Q7MM53_9BACT</name>
<comment type="caution">
    <text evidence="1">The sequence shown here is derived from an EMBL/GenBank/DDBJ whole genome shotgun (WGS) entry which is preliminary data.</text>
</comment>
<organism evidence="1 2">
    <name type="scientific">Pseudobacter ginsenosidimutans</name>
    <dbReference type="NCBI Taxonomy" id="661488"/>
    <lineage>
        <taxon>Bacteria</taxon>
        <taxon>Pseudomonadati</taxon>
        <taxon>Bacteroidota</taxon>
        <taxon>Chitinophagia</taxon>
        <taxon>Chitinophagales</taxon>
        <taxon>Chitinophagaceae</taxon>
        <taxon>Pseudobacter</taxon>
    </lineage>
</organism>
<proteinExistence type="predicted"/>
<evidence type="ECO:0000313" key="1">
    <source>
        <dbReference type="EMBL" id="RZS69097.1"/>
    </source>
</evidence>
<evidence type="ECO:0000313" key="2">
    <source>
        <dbReference type="Proteomes" id="UP000293874"/>
    </source>
</evidence>
<reference evidence="1 2" key="1">
    <citation type="submission" date="2019-02" db="EMBL/GenBank/DDBJ databases">
        <title>Genomic Encyclopedia of Type Strains, Phase IV (KMG-IV): sequencing the most valuable type-strain genomes for metagenomic binning, comparative biology and taxonomic classification.</title>
        <authorList>
            <person name="Goeker M."/>
        </authorList>
    </citation>
    <scope>NUCLEOTIDE SEQUENCE [LARGE SCALE GENOMIC DNA]</scope>
    <source>
        <strain evidence="1 2">DSM 18116</strain>
    </source>
</reference>
<dbReference type="OrthoDB" id="645138at2"/>
<dbReference type="EMBL" id="SGXA01000003">
    <property type="protein sequence ID" value="RZS69097.1"/>
    <property type="molecule type" value="Genomic_DNA"/>
</dbReference>
<accession>A0A4Q7MM53</accession>
<dbReference type="RefSeq" id="WP_130543463.1">
    <property type="nucleotide sequence ID" value="NZ_CP042431.1"/>
</dbReference>
<gene>
    <name evidence="1" type="ORF">EV199_4922</name>
</gene>
<protein>
    <submittedName>
        <fullName evidence="1">Uncharacterized protein</fullName>
    </submittedName>
</protein>
<keyword evidence="2" id="KW-1185">Reference proteome</keyword>